<protein>
    <submittedName>
        <fullName evidence="1">Uncharacterized protein</fullName>
    </submittedName>
</protein>
<accession>A0A2P5D9P5</accession>
<proteinExistence type="predicted"/>
<dbReference type="AlphaFoldDB" id="A0A2P5D9P5"/>
<organism evidence="1 2">
    <name type="scientific">Parasponia andersonii</name>
    <name type="common">Sponia andersonii</name>
    <dbReference type="NCBI Taxonomy" id="3476"/>
    <lineage>
        <taxon>Eukaryota</taxon>
        <taxon>Viridiplantae</taxon>
        <taxon>Streptophyta</taxon>
        <taxon>Embryophyta</taxon>
        <taxon>Tracheophyta</taxon>
        <taxon>Spermatophyta</taxon>
        <taxon>Magnoliopsida</taxon>
        <taxon>eudicotyledons</taxon>
        <taxon>Gunneridae</taxon>
        <taxon>Pentapetalae</taxon>
        <taxon>rosids</taxon>
        <taxon>fabids</taxon>
        <taxon>Rosales</taxon>
        <taxon>Cannabaceae</taxon>
        <taxon>Parasponia</taxon>
    </lineage>
</organism>
<dbReference type="Proteomes" id="UP000237105">
    <property type="component" value="Unassembled WGS sequence"/>
</dbReference>
<evidence type="ECO:0000313" key="1">
    <source>
        <dbReference type="EMBL" id="PON70008.1"/>
    </source>
</evidence>
<name>A0A2P5D9P5_PARAD</name>
<sequence>MFATNVPKHFGEAILTSTYLINRMPSRVLQFKTPYDVLGKAFLSSRLFSSIPFRIFGCFVFVHVYSHNRSKLDPKATNSREYRN</sequence>
<reference evidence="2" key="1">
    <citation type="submission" date="2016-06" db="EMBL/GenBank/DDBJ databases">
        <title>Parallel loss of symbiosis genes in relatives of nitrogen-fixing non-legume Parasponia.</title>
        <authorList>
            <person name="Van Velzen R."/>
            <person name="Holmer R."/>
            <person name="Bu F."/>
            <person name="Rutten L."/>
            <person name="Van Zeijl A."/>
            <person name="Liu W."/>
            <person name="Santuari L."/>
            <person name="Cao Q."/>
            <person name="Sharma T."/>
            <person name="Shen D."/>
            <person name="Roswanjaya Y."/>
            <person name="Wardhani T."/>
            <person name="Kalhor M.S."/>
            <person name="Jansen J."/>
            <person name="Van den Hoogen J."/>
            <person name="Gungor B."/>
            <person name="Hartog M."/>
            <person name="Hontelez J."/>
            <person name="Verver J."/>
            <person name="Yang W.-C."/>
            <person name="Schijlen E."/>
            <person name="Repin R."/>
            <person name="Schilthuizen M."/>
            <person name="Schranz E."/>
            <person name="Heidstra R."/>
            <person name="Miyata K."/>
            <person name="Fedorova E."/>
            <person name="Kohlen W."/>
            <person name="Bisseling T."/>
            <person name="Smit S."/>
            <person name="Geurts R."/>
        </authorList>
    </citation>
    <scope>NUCLEOTIDE SEQUENCE [LARGE SCALE GENOMIC DNA]</scope>
    <source>
        <strain evidence="2">cv. WU1-14</strain>
    </source>
</reference>
<dbReference type="EMBL" id="JXTB01000053">
    <property type="protein sequence ID" value="PON70008.1"/>
    <property type="molecule type" value="Genomic_DNA"/>
</dbReference>
<comment type="caution">
    <text evidence="1">The sequence shown here is derived from an EMBL/GenBank/DDBJ whole genome shotgun (WGS) entry which is preliminary data.</text>
</comment>
<keyword evidence="2" id="KW-1185">Reference proteome</keyword>
<gene>
    <name evidence="1" type="ORF">PanWU01x14_084720</name>
</gene>
<evidence type="ECO:0000313" key="2">
    <source>
        <dbReference type="Proteomes" id="UP000237105"/>
    </source>
</evidence>
<dbReference type="OrthoDB" id="1166717at2759"/>